<proteinExistence type="predicted"/>
<evidence type="ECO:0000256" key="4">
    <source>
        <dbReference type="PROSITE-ProRule" id="PRU00335"/>
    </source>
</evidence>
<evidence type="ECO:0000313" key="6">
    <source>
        <dbReference type="EMBL" id="PJZ49861.1"/>
    </source>
</evidence>
<dbReference type="InterPro" id="IPR009057">
    <property type="entry name" value="Homeodomain-like_sf"/>
</dbReference>
<keyword evidence="1" id="KW-0805">Transcription regulation</keyword>
<dbReference type="PANTHER" id="PTHR47506:SF6">
    <property type="entry name" value="HTH-TYPE TRANSCRIPTIONAL REPRESSOR NEMR"/>
    <property type="match status" value="1"/>
</dbReference>
<dbReference type="SUPFAM" id="SSF48498">
    <property type="entry name" value="Tetracyclin repressor-like, C-terminal domain"/>
    <property type="match status" value="1"/>
</dbReference>
<reference evidence="6 7" key="1">
    <citation type="submission" date="2017-07" db="EMBL/GenBank/DDBJ databases">
        <title>Leptospira spp. isolated from tropical soils.</title>
        <authorList>
            <person name="Thibeaux R."/>
            <person name="Iraola G."/>
            <person name="Ferres I."/>
            <person name="Bierque E."/>
            <person name="Girault D."/>
            <person name="Soupe-Gilbert M.-E."/>
            <person name="Picardeau M."/>
            <person name="Goarant C."/>
        </authorList>
    </citation>
    <scope>NUCLEOTIDE SEQUENCE [LARGE SCALE GENOMIC DNA]</scope>
    <source>
        <strain evidence="6 7">FH4-C-A2</strain>
    </source>
</reference>
<dbReference type="PANTHER" id="PTHR47506">
    <property type="entry name" value="TRANSCRIPTIONAL REGULATORY PROTEIN"/>
    <property type="match status" value="1"/>
</dbReference>
<comment type="caution">
    <text evidence="6">The sequence shown here is derived from an EMBL/GenBank/DDBJ whole genome shotgun (WGS) entry which is preliminary data.</text>
</comment>
<dbReference type="AlphaFoldDB" id="A0A2M9YE72"/>
<dbReference type="EMBL" id="NPDR01000002">
    <property type="protein sequence ID" value="PJZ49861.1"/>
    <property type="molecule type" value="Genomic_DNA"/>
</dbReference>
<dbReference type="Pfam" id="PF00440">
    <property type="entry name" value="TetR_N"/>
    <property type="match status" value="1"/>
</dbReference>
<dbReference type="GO" id="GO:0003677">
    <property type="term" value="F:DNA binding"/>
    <property type="evidence" value="ECO:0007669"/>
    <property type="project" value="UniProtKB-UniRule"/>
</dbReference>
<evidence type="ECO:0000256" key="1">
    <source>
        <dbReference type="ARBA" id="ARBA00023015"/>
    </source>
</evidence>
<evidence type="ECO:0000256" key="3">
    <source>
        <dbReference type="ARBA" id="ARBA00023163"/>
    </source>
</evidence>
<dbReference type="InterPro" id="IPR036271">
    <property type="entry name" value="Tet_transcr_reg_TetR-rel_C_sf"/>
</dbReference>
<dbReference type="RefSeq" id="WP_100709455.1">
    <property type="nucleotide sequence ID" value="NZ_NPDR01000002.1"/>
</dbReference>
<keyword evidence="2 4" id="KW-0238">DNA-binding</keyword>
<dbReference type="PROSITE" id="PS50977">
    <property type="entry name" value="HTH_TETR_2"/>
    <property type="match status" value="1"/>
</dbReference>
<dbReference type="Gene3D" id="1.10.357.10">
    <property type="entry name" value="Tetracycline Repressor, domain 2"/>
    <property type="match status" value="1"/>
</dbReference>
<keyword evidence="3" id="KW-0804">Transcription</keyword>
<dbReference type="Proteomes" id="UP000231926">
    <property type="component" value="Unassembled WGS sequence"/>
</dbReference>
<evidence type="ECO:0000313" key="7">
    <source>
        <dbReference type="Proteomes" id="UP000231926"/>
    </source>
</evidence>
<dbReference type="OrthoDB" id="9812484at2"/>
<evidence type="ECO:0000256" key="2">
    <source>
        <dbReference type="ARBA" id="ARBA00023125"/>
    </source>
</evidence>
<feature type="DNA-binding region" description="H-T-H motif" evidence="4">
    <location>
        <begin position="32"/>
        <end position="51"/>
    </location>
</feature>
<dbReference type="SUPFAM" id="SSF46689">
    <property type="entry name" value="Homeodomain-like"/>
    <property type="match status" value="1"/>
</dbReference>
<protein>
    <recommendedName>
        <fullName evidence="5">HTH tetR-type domain-containing protein</fullName>
    </recommendedName>
</protein>
<feature type="domain" description="HTH tetR-type" evidence="5">
    <location>
        <begin position="9"/>
        <end position="69"/>
    </location>
</feature>
<keyword evidence="7" id="KW-1185">Reference proteome</keyword>
<organism evidence="6 7">
    <name type="scientific">Leptospira saintgironsiae</name>
    <dbReference type="NCBI Taxonomy" id="2023183"/>
    <lineage>
        <taxon>Bacteria</taxon>
        <taxon>Pseudomonadati</taxon>
        <taxon>Spirochaetota</taxon>
        <taxon>Spirochaetia</taxon>
        <taxon>Leptospirales</taxon>
        <taxon>Leptospiraceae</taxon>
        <taxon>Leptospira</taxon>
    </lineage>
</organism>
<dbReference type="InterPro" id="IPR001647">
    <property type="entry name" value="HTH_TetR"/>
</dbReference>
<name>A0A2M9YE72_9LEPT</name>
<gene>
    <name evidence="6" type="ORF">CH362_05925</name>
</gene>
<sequence>MRISAESAKEKRHTLILKGIDRFRKFGYSATGIQEIADEAEIPKASFYNYFPTKQDFASEVLEYYSENAILWNEKILQKTKEDPISSLLNLYKERIKLEKKNLKEGVSCLVNVFGQELGHSETSLQKPLKNYFDSALDQLAVVSQKARSFKKLNISGTDREFALFLESSWRGALLVGRASGSLGPTENFYKFLIHILDHKE</sequence>
<evidence type="ECO:0000259" key="5">
    <source>
        <dbReference type="PROSITE" id="PS50977"/>
    </source>
</evidence>
<accession>A0A2M9YE72</accession>